<organism evidence="1">
    <name type="scientific">Homo sapiens</name>
    <name type="common">Human</name>
    <dbReference type="NCBI Taxonomy" id="9606"/>
    <lineage>
        <taxon>Eukaryota</taxon>
        <taxon>Metazoa</taxon>
        <taxon>Chordata</taxon>
        <taxon>Craniata</taxon>
        <taxon>Vertebrata</taxon>
        <taxon>Euteleostomi</taxon>
        <taxon>Mammalia</taxon>
        <taxon>Eutheria</taxon>
        <taxon>Euarchontoglires</taxon>
        <taxon>Primates</taxon>
        <taxon>Haplorrhini</taxon>
        <taxon>Catarrhini</taxon>
        <taxon>Hominidae</taxon>
        <taxon>Homo</taxon>
    </lineage>
</organism>
<sequence>MTHFCVMENFTNTCKKSLYPWLSAMWISWSLPSPSQFTEVLSRRHGSLSTMAQQHQKTFFGSLMHCKCLSLICTGQNRNLPTT</sequence>
<dbReference type="OrthoDB" id="10063282at2759"/>
<evidence type="ECO:0000313" key="1">
    <source>
        <dbReference type="EMBL" id="CCQ43023.1"/>
    </source>
</evidence>
<dbReference type="ChiTaRS" id="CADPS2">
    <property type="organism name" value="human"/>
</dbReference>
<dbReference type="EMBL" id="HF583526">
    <property type="protein sequence ID" value="CCQ43023.1"/>
    <property type="molecule type" value="Genomic_DNA"/>
</dbReference>
<reference evidence="1" key="1">
    <citation type="journal article" date="2013" name="PLoS ONE">
        <title>Direct detection of alternative open reading frames translation products in human significantly expands the proteome.</title>
        <authorList>
            <person name="Vanderperre B."/>
            <person name="Lucier J.-F."/>
            <person name="Motard J."/>
            <person name="Tremblay G."/>
            <person name="Vanderperre S."/>
            <person name="Wisztorski M."/>
            <person name="Salzet M."/>
            <person name="Boisvert F.-M."/>
            <person name="Roucou X."/>
        </authorList>
    </citation>
    <scope>NUCLEOTIDE SEQUENCE</scope>
</reference>
<dbReference type="AlphaFoldDB" id="L8E9J4"/>
<name>L8E9J4_HUMAN</name>
<gene>
    <name evidence="1" type="primary">CADPS2</name>
</gene>
<accession>L8E9J4</accession>
<proteinExistence type="predicted"/>
<protein>
    <submittedName>
        <fullName evidence="1">Alternative protein CADPS2</fullName>
    </submittedName>
</protein>